<name>A0A0G1ZE87_UNCK3</name>
<reference evidence="3 4" key="1">
    <citation type="journal article" date="2015" name="Nature">
        <title>rRNA introns, odd ribosomes, and small enigmatic genomes across a large radiation of phyla.</title>
        <authorList>
            <person name="Brown C.T."/>
            <person name="Hug L.A."/>
            <person name="Thomas B.C."/>
            <person name="Sharon I."/>
            <person name="Castelle C.J."/>
            <person name="Singh A."/>
            <person name="Wilkins M.J."/>
            <person name="Williams K.H."/>
            <person name="Banfield J.F."/>
        </authorList>
    </citation>
    <scope>NUCLEOTIDE SEQUENCE [LARGE SCALE GENOMIC DNA]</scope>
</reference>
<keyword evidence="2" id="KW-0812">Transmembrane</keyword>
<dbReference type="NCBIfam" id="TIGR01167">
    <property type="entry name" value="LPXTG_anchor"/>
    <property type="match status" value="1"/>
</dbReference>
<dbReference type="EMBL" id="LCRB01000017">
    <property type="protein sequence ID" value="KKW26127.1"/>
    <property type="molecule type" value="Genomic_DNA"/>
</dbReference>
<feature type="transmembrane region" description="Helical" evidence="2">
    <location>
        <begin position="155"/>
        <end position="172"/>
    </location>
</feature>
<evidence type="ECO:0008006" key="5">
    <source>
        <dbReference type="Google" id="ProtNLM"/>
    </source>
</evidence>
<dbReference type="AlphaFoldDB" id="A0A0G1ZE87"/>
<proteinExistence type="predicted"/>
<keyword evidence="2" id="KW-1133">Transmembrane helix</keyword>
<gene>
    <name evidence="3" type="ORF">VF00_C0017G0003</name>
</gene>
<protein>
    <recommendedName>
        <fullName evidence="5">Gram-positive cocci surface proteins LPxTG domain-containing protein</fullName>
    </recommendedName>
</protein>
<evidence type="ECO:0000313" key="3">
    <source>
        <dbReference type="EMBL" id="KKW26127.1"/>
    </source>
</evidence>
<evidence type="ECO:0000256" key="2">
    <source>
        <dbReference type="SAM" id="Phobius"/>
    </source>
</evidence>
<feature type="compositionally biased region" description="Low complexity" evidence="1">
    <location>
        <begin position="110"/>
        <end position="126"/>
    </location>
</feature>
<comment type="caution">
    <text evidence="3">The sequence shown here is derived from an EMBL/GenBank/DDBJ whole genome shotgun (WGS) entry which is preliminary data.</text>
</comment>
<organism evidence="3 4">
    <name type="scientific">candidate division Kazan bacterium GW2011_GWB1_52_7</name>
    <dbReference type="NCBI Taxonomy" id="1620414"/>
    <lineage>
        <taxon>Bacteria</taxon>
        <taxon>Bacteria division Kazan-3B-28</taxon>
    </lineage>
</organism>
<keyword evidence="2" id="KW-0472">Membrane</keyword>
<sequence length="178" mass="18757">MVLAIPFVVLAAPAVVPLQGEATCPDGDGWTKIDSDDLSLYPVDGATDYCFKAGSSNSQGCTGGIFDSWPQPEGTCGLSHWSYFIPEEDPTETPPTPTEVTPTETPPTPTEVTPTPTDGTPTVTETPPTPGVTPTPTREREDPPETPKTGGGWELFLFGGGALLTGISTLVIRRRRGN</sequence>
<evidence type="ECO:0000313" key="4">
    <source>
        <dbReference type="Proteomes" id="UP000034913"/>
    </source>
</evidence>
<accession>A0A0G1ZE87</accession>
<feature type="region of interest" description="Disordered" evidence="1">
    <location>
        <begin position="85"/>
        <end position="150"/>
    </location>
</feature>
<dbReference type="Proteomes" id="UP000034913">
    <property type="component" value="Unassembled WGS sequence"/>
</dbReference>
<evidence type="ECO:0000256" key="1">
    <source>
        <dbReference type="SAM" id="MobiDB-lite"/>
    </source>
</evidence>